<protein>
    <submittedName>
        <fullName evidence="1">Uncharacterized protein</fullName>
    </submittedName>
</protein>
<dbReference type="AlphaFoldDB" id="A0A8J2VC78"/>
<comment type="caution">
    <text evidence="1">The sequence shown here is derived from an EMBL/GenBank/DDBJ whole genome shotgun (WGS) entry which is preliminary data.</text>
</comment>
<dbReference type="Proteomes" id="UP000652231">
    <property type="component" value="Unassembled WGS sequence"/>
</dbReference>
<dbReference type="Gene3D" id="2.180.10.10">
    <property type="entry name" value="RHS repeat-associated core"/>
    <property type="match status" value="1"/>
</dbReference>
<evidence type="ECO:0000313" key="1">
    <source>
        <dbReference type="EMBL" id="GGD99979.1"/>
    </source>
</evidence>
<dbReference type="EMBL" id="BMGK01000011">
    <property type="protein sequence ID" value="GGD99979.1"/>
    <property type="molecule type" value="Genomic_DNA"/>
</dbReference>
<reference evidence="1" key="1">
    <citation type="journal article" date="2014" name="Int. J. Syst. Evol. Microbiol.">
        <title>Complete genome sequence of Corynebacterium casei LMG S-19264T (=DSM 44701T), isolated from a smear-ripened cheese.</title>
        <authorList>
            <consortium name="US DOE Joint Genome Institute (JGI-PGF)"/>
            <person name="Walter F."/>
            <person name="Albersmeier A."/>
            <person name="Kalinowski J."/>
            <person name="Ruckert C."/>
        </authorList>
    </citation>
    <scope>NUCLEOTIDE SEQUENCE</scope>
    <source>
        <strain evidence="1">CGMCC 1.12924</strain>
    </source>
</reference>
<organism evidence="1 2">
    <name type="scientific">Planktosalinus lacus</name>
    <dbReference type="NCBI Taxonomy" id="1526573"/>
    <lineage>
        <taxon>Bacteria</taxon>
        <taxon>Pseudomonadati</taxon>
        <taxon>Bacteroidota</taxon>
        <taxon>Flavobacteriia</taxon>
        <taxon>Flavobacteriales</taxon>
        <taxon>Flavobacteriaceae</taxon>
        <taxon>Planktosalinus</taxon>
    </lineage>
</organism>
<accession>A0A8J2VC78</accession>
<evidence type="ECO:0000313" key="2">
    <source>
        <dbReference type="Proteomes" id="UP000652231"/>
    </source>
</evidence>
<proteinExistence type="predicted"/>
<sequence>MGKWSTKYFLSNGLVTTQENYWNNELRSRTEFEYDKYDNVKQETETYNINDGKVNNVSHIKLKYNDTLLVRKEFDFGMTEKYSDFNKFGKPKLIERIDEHNVWPHKEIFEYDKKGNVVKSIVFSTYTDLNNKTAKEKATTHFKYDKWNNVIEIHREFEPKQEFPIIMTGGPAKYEFEYFRYKYNKNGLWTKKYKTVNGKEILVAKRKYK</sequence>
<name>A0A8J2VC78_9FLAO</name>
<reference evidence="1" key="2">
    <citation type="submission" date="2020-09" db="EMBL/GenBank/DDBJ databases">
        <authorList>
            <person name="Sun Q."/>
            <person name="Zhou Y."/>
        </authorList>
    </citation>
    <scope>NUCLEOTIDE SEQUENCE</scope>
    <source>
        <strain evidence="1">CGMCC 1.12924</strain>
    </source>
</reference>
<gene>
    <name evidence="1" type="ORF">GCM10011312_24320</name>
</gene>
<keyword evidence="2" id="KW-1185">Reference proteome</keyword>